<feature type="transmembrane region" description="Helical" evidence="2">
    <location>
        <begin position="299"/>
        <end position="317"/>
    </location>
</feature>
<dbReference type="EMBL" id="CAUYUJ010021534">
    <property type="protein sequence ID" value="CAK0905300.1"/>
    <property type="molecule type" value="Genomic_DNA"/>
</dbReference>
<evidence type="ECO:0000256" key="1">
    <source>
        <dbReference type="SAM" id="MobiDB-lite"/>
    </source>
</evidence>
<comment type="caution">
    <text evidence="3">The sequence shown here is derived from an EMBL/GenBank/DDBJ whole genome shotgun (WGS) entry which is preliminary data.</text>
</comment>
<keyword evidence="2" id="KW-1133">Transmembrane helix</keyword>
<feature type="region of interest" description="Disordered" evidence="1">
    <location>
        <begin position="67"/>
        <end position="131"/>
    </location>
</feature>
<keyword evidence="2" id="KW-0472">Membrane</keyword>
<keyword evidence="4" id="KW-1185">Reference proteome</keyword>
<gene>
    <name evidence="3" type="ORF">PCOR1329_LOCUS81043</name>
</gene>
<feature type="compositionally biased region" description="Basic and acidic residues" evidence="1">
    <location>
        <begin position="67"/>
        <end position="77"/>
    </location>
</feature>
<feature type="transmembrane region" description="Helical" evidence="2">
    <location>
        <begin position="157"/>
        <end position="180"/>
    </location>
</feature>
<organism evidence="3 4">
    <name type="scientific">Prorocentrum cordatum</name>
    <dbReference type="NCBI Taxonomy" id="2364126"/>
    <lineage>
        <taxon>Eukaryota</taxon>
        <taxon>Sar</taxon>
        <taxon>Alveolata</taxon>
        <taxon>Dinophyceae</taxon>
        <taxon>Prorocentrales</taxon>
        <taxon>Prorocentraceae</taxon>
        <taxon>Prorocentrum</taxon>
    </lineage>
</organism>
<proteinExistence type="predicted"/>
<protein>
    <recommendedName>
        <fullName evidence="5">Acyltransferase 3 domain-containing protein</fullName>
    </recommendedName>
</protein>
<reference evidence="3" key="1">
    <citation type="submission" date="2023-10" db="EMBL/GenBank/DDBJ databases">
        <authorList>
            <person name="Chen Y."/>
            <person name="Shah S."/>
            <person name="Dougan E. K."/>
            <person name="Thang M."/>
            <person name="Chan C."/>
        </authorList>
    </citation>
    <scope>NUCLEOTIDE SEQUENCE [LARGE SCALE GENOMIC DNA]</scope>
</reference>
<accession>A0ABN9Y3K9</accession>
<feature type="transmembrane region" description="Helical" evidence="2">
    <location>
        <begin position="474"/>
        <end position="493"/>
    </location>
</feature>
<feature type="compositionally biased region" description="Low complexity" evidence="1">
    <location>
        <begin position="86"/>
        <end position="104"/>
    </location>
</feature>
<evidence type="ECO:0000256" key="2">
    <source>
        <dbReference type="SAM" id="Phobius"/>
    </source>
</evidence>
<dbReference type="Proteomes" id="UP001189429">
    <property type="component" value="Unassembled WGS sequence"/>
</dbReference>
<evidence type="ECO:0000313" key="3">
    <source>
        <dbReference type="EMBL" id="CAK0905300.1"/>
    </source>
</evidence>
<feature type="transmembrane region" description="Helical" evidence="2">
    <location>
        <begin position="266"/>
        <end position="287"/>
    </location>
</feature>
<sequence>MVPSQSVTHDMAAITGLRGWMAVATFWFHHVIYTRTGHVCTLPCVTVFFVLSGMVYALFEMGPEASERMRAPPDDSHAPAAPPAELPRAAPSARRVASPGARSPGPLVRSGAAAPLQGPAVPRQPEPRGHFLSRPAVLGRATSAYVGRRLQRLFRQYYVSALFAAPLLVAFYSSGCWQGLLALISLFPPVWTVYHWDSRVGALIAPSWFTAQLLTFSFLMPTVGDWLGRRPRKDDGALLRLLLGIPCLTRHVTEWKIKRCVIAPGWRFFFGCGASVIAIPFVSSVCVKTRIPLVLHYNPVFRFSQVVIGMVFGLRLRHKLWFLSEAEDCQASAIKARRLGNCMVLLLLVIVFFRYQGKYQLQVFALDCILEYTPFVPFIPFFLCHPDYDQTTDYTSRFDLACKRLSRMVLCNPMATWCGTYSYEIYSCHWPVFVLCSYLDVGPECMFHRWKIGERECYVFEYDWTMDYRCRPPTVWFGLVYKAMLVMAISICMHHGSRTIRQGATRRLLTKQS</sequence>
<name>A0ABN9Y3K9_9DINO</name>
<evidence type="ECO:0000313" key="4">
    <source>
        <dbReference type="Proteomes" id="UP001189429"/>
    </source>
</evidence>
<feature type="transmembrane region" description="Helical" evidence="2">
    <location>
        <begin position="200"/>
        <end position="223"/>
    </location>
</feature>
<keyword evidence="2" id="KW-0812">Transmembrane</keyword>
<feature type="transmembrane region" description="Helical" evidence="2">
    <location>
        <begin position="338"/>
        <end position="355"/>
    </location>
</feature>
<evidence type="ECO:0008006" key="5">
    <source>
        <dbReference type="Google" id="ProtNLM"/>
    </source>
</evidence>
<feature type="transmembrane region" description="Helical" evidence="2">
    <location>
        <begin position="36"/>
        <end position="59"/>
    </location>
</feature>